<dbReference type="InterPro" id="IPR039422">
    <property type="entry name" value="MarR/SlyA-like"/>
</dbReference>
<dbReference type="GO" id="GO:0003700">
    <property type="term" value="F:DNA-binding transcription factor activity"/>
    <property type="evidence" value="ECO:0007669"/>
    <property type="project" value="InterPro"/>
</dbReference>
<gene>
    <name evidence="2" type="ORF">EK0264_06420</name>
</gene>
<dbReference type="EMBL" id="CP047156">
    <property type="protein sequence ID" value="QHB99951.1"/>
    <property type="molecule type" value="Genomic_DNA"/>
</dbReference>
<dbReference type="PANTHER" id="PTHR33164:SF99">
    <property type="entry name" value="MARR FAMILY REGULATORY PROTEIN"/>
    <property type="match status" value="1"/>
</dbReference>
<organism evidence="2 3">
    <name type="scientific">Epidermidibacterium keratini</name>
    <dbReference type="NCBI Taxonomy" id="1891644"/>
    <lineage>
        <taxon>Bacteria</taxon>
        <taxon>Bacillati</taxon>
        <taxon>Actinomycetota</taxon>
        <taxon>Actinomycetes</taxon>
        <taxon>Sporichthyales</taxon>
        <taxon>Sporichthyaceae</taxon>
        <taxon>Epidermidibacterium</taxon>
    </lineage>
</organism>
<dbReference type="InterPro" id="IPR036388">
    <property type="entry name" value="WH-like_DNA-bd_sf"/>
</dbReference>
<dbReference type="GO" id="GO:0006950">
    <property type="term" value="P:response to stress"/>
    <property type="evidence" value="ECO:0007669"/>
    <property type="project" value="TreeGrafter"/>
</dbReference>
<dbReference type="Pfam" id="PF01047">
    <property type="entry name" value="MarR"/>
    <property type="match status" value="1"/>
</dbReference>
<evidence type="ECO:0000259" key="1">
    <source>
        <dbReference type="PROSITE" id="PS50995"/>
    </source>
</evidence>
<dbReference type="InterPro" id="IPR036390">
    <property type="entry name" value="WH_DNA-bd_sf"/>
</dbReference>
<dbReference type="Gene3D" id="1.10.10.10">
    <property type="entry name" value="Winged helix-like DNA-binding domain superfamily/Winged helix DNA-binding domain"/>
    <property type="match status" value="1"/>
</dbReference>
<dbReference type="SMART" id="SM00347">
    <property type="entry name" value="HTH_MARR"/>
    <property type="match status" value="1"/>
</dbReference>
<dbReference type="PRINTS" id="PR00598">
    <property type="entry name" value="HTHMARR"/>
</dbReference>
<feature type="domain" description="HTH marR-type" evidence="1">
    <location>
        <begin position="5"/>
        <end position="138"/>
    </location>
</feature>
<keyword evidence="3" id="KW-1185">Reference proteome</keyword>
<dbReference type="SUPFAM" id="SSF46785">
    <property type="entry name" value="Winged helix' DNA-binding domain"/>
    <property type="match status" value="1"/>
</dbReference>
<dbReference type="InParanoid" id="A0A7L4YLN2"/>
<dbReference type="PANTHER" id="PTHR33164">
    <property type="entry name" value="TRANSCRIPTIONAL REGULATOR, MARR FAMILY"/>
    <property type="match status" value="1"/>
</dbReference>
<evidence type="ECO:0000313" key="3">
    <source>
        <dbReference type="Proteomes" id="UP000463857"/>
    </source>
</evidence>
<evidence type="ECO:0000313" key="2">
    <source>
        <dbReference type="EMBL" id="QHB99951.1"/>
    </source>
</evidence>
<dbReference type="AlphaFoldDB" id="A0A7L4YLN2"/>
<dbReference type="OrthoDB" id="9815567at2"/>
<sequence length="138" mass="15226">MASTFDEIDDTLTAVARAVRRASAEQLGPHGIAMHQVRALRTIERLGGRPRIADLAERMRIAPRSATEVVDHLVEKGLATRSPNPDDRRSVVIEMTDAGHALLAEVGAVRREVAREFYGVLDADERAELLRLLRKVAP</sequence>
<dbReference type="InterPro" id="IPR000835">
    <property type="entry name" value="HTH_MarR-typ"/>
</dbReference>
<dbReference type="Proteomes" id="UP000463857">
    <property type="component" value="Chromosome"/>
</dbReference>
<dbReference type="KEGG" id="eke:EK0264_06420"/>
<protein>
    <submittedName>
        <fullName evidence="2">MarR family transcriptional regulator</fullName>
    </submittedName>
</protein>
<dbReference type="PROSITE" id="PS50995">
    <property type="entry name" value="HTH_MARR_2"/>
    <property type="match status" value="1"/>
</dbReference>
<dbReference type="RefSeq" id="WP_159544032.1">
    <property type="nucleotide sequence ID" value="NZ_CP047156.1"/>
</dbReference>
<name>A0A7L4YLN2_9ACTN</name>
<reference evidence="2 3" key="1">
    <citation type="journal article" date="2018" name="Int. J. Syst. Evol. Microbiol.">
        <title>Epidermidibacterium keratini gen. nov., sp. nov., a member of the family Sporichthyaceae, isolated from keratin epidermis.</title>
        <authorList>
            <person name="Lee D.G."/>
            <person name="Trujillo M.E."/>
            <person name="Kang S."/>
            <person name="Nam J.J."/>
            <person name="Kim Y.J."/>
        </authorList>
    </citation>
    <scope>NUCLEOTIDE SEQUENCE [LARGE SCALE GENOMIC DNA]</scope>
    <source>
        <strain evidence="2 3">EPI-7</strain>
    </source>
</reference>
<accession>A0A7L4YLN2</accession>
<proteinExistence type="predicted"/>